<evidence type="ECO:0000259" key="3">
    <source>
        <dbReference type="PROSITE" id="PS50977"/>
    </source>
</evidence>
<dbReference type="SUPFAM" id="SSF46689">
    <property type="entry name" value="Homeodomain-like"/>
    <property type="match status" value="1"/>
</dbReference>
<dbReference type="HOGENOM" id="CLU_1346677_0_0_9"/>
<dbReference type="AlphaFoldDB" id="D6XXT5"/>
<dbReference type="Pfam" id="PF00440">
    <property type="entry name" value="TetR_N"/>
    <property type="match status" value="1"/>
</dbReference>
<dbReference type="RefSeq" id="WP_013173549.1">
    <property type="nucleotide sequence ID" value="NC_014219.1"/>
</dbReference>
<dbReference type="GO" id="GO:0000976">
    <property type="term" value="F:transcription cis-regulatory region binding"/>
    <property type="evidence" value="ECO:0007669"/>
    <property type="project" value="TreeGrafter"/>
</dbReference>
<dbReference type="KEGG" id="bse:Bsel_2628"/>
<dbReference type="STRING" id="439292.Bsel_2628"/>
<dbReference type="PRINTS" id="PR00455">
    <property type="entry name" value="HTHTETR"/>
</dbReference>
<evidence type="ECO:0000256" key="1">
    <source>
        <dbReference type="ARBA" id="ARBA00023125"/>
    </source>
</evidence>
<dbReference type="PANTHER" id="PTHR30055:SF226">
    <property type="entry name" value="HTH-TYPE TRANSCRIPTIONAL REGULATOR PKSA"/>
    <property type="match status" value="1"/>
</dbReference>
<evidence type="ECO:0000313" key="5">
    <source>
        <dbReference type="Proteomes" id="UP000000271"/>
    </source>
</evidence>
<sequence>MTKPNRARKSPKREQLLDAAEQLLIQKGIQAVTVEEIVREADASKATYYKHFNDKKAIVAHVVERVFHLSLNRIEQVLKEAKDQKLTQESFLAVFDVKDYEALFQSDFLKELNSQYPDLVDQYNDWVMTKRLPLFRELMRMAKIDGIIRIDIDPDVLIHYTFAVRQAMKDLFRHQPEVMEQYDLKDFSEQFFDIYLNGILEKK</sequence>
<dbReference type="SUPFAM" id="SSF48498">
    <property type="entry name" value="Tetracyclin repressor-like, C-terminal domain"/>
    <property type="match status" value="1"/>
</dbReference>
<dbReference type="PANTHER" id="PTHR30055">
    <property type="entry name" value="HTH-TYPE TRANSCRIPTIONAL REGULATOR RUTR"/>
    <property type="match status" value="1"/>
</dbReference>
<feature type="domain" description="HTH tetR-type" evidence="3">
    <location>
        <begin position="10"/>
        <end position="70"/>
    </location>
</feature>
<feature type="DNA-binding region" description="H-T-H motif" evidence="2">
    <location>
        <begin position="33"/>
        <end position="52"/>
    </location>
</feature>
<evidence type="ECO:0000256" key="2">
    <source>
        <dbReference type="PROSITE-ProRule" id="PRU00335"/>
    </source>
</evidence>
<dbReference type="GO" id="GO:0003700">
    <property type="term" value="F:DNA-binding transcription factor activity"/>
    <property type="evidence" value="ECO:0007669"/>
    <property type="project" value="TreeGrafter"/>
</dbReference>
<protein>
    <submittedName>
        <fullName evidence="4">Transcriptional regulator, TetR family</fullName>
    </submittedName>
</protein>
<dbReference type="InterPro" id="IPR001647">
    <property type="entry name" value="HTH_TetR"/>
</dbReference>
<dbReference type="eggNOG" id="COG1309">
    <property type="taxonomic scope" value="Bacteria"/>
</dbReference>
<dbReference type="InterPro" id="IPR036271">
    <property type="entry name" value="Tet_transcr_reg_TetR-rel_C_sf"/>
</dbReference>
<evidence type="ECO:0000313" key="4">
    <source>
        <dbReference type="EMBL" id="ADI00128.1"/>
    </source>
</evidence>
<organism evidence="4 5">
    <name type="scientific">Bacillus selenitireducens (strain ATCC 700615 / DSM 15326 / MLS10)</name>
    <dbReference type="NCBI Taxonomy" id="439292"/>
    <lineage>
        <taxon>Bacteria</taxon>
        <taxon>Bacillati</taxon>
        <taxon>Bacillota</taxon>
        <taxon>Bacilli</taxon>
        <taxon>Bacillales</taxon>
        <taxon>Bacillaceae</taxon>
        <taxon>Salisediminibacterium</taxon>
    </lineage>
</organism>
<dbReference type="Proteomes" id="UP000000271">
    <property type="component" value="Chromosome"/>
</dbReference>
<reference evidence="4" key="1">
    <citation type="submission" date="2009-10" db="EMBL/GenBank/DDBJ databases">
        <title>Complete sequence of Bacillus selenitireducens MLS10.</title>
        <authorList>
            <consortium name="US DOE Joint Genome Institute"/>
            <person name="Lucas S."/>
            <person name="Copeland A."/>
            <person name="Lapidus A."/>
            <person name="Glavina del Rio T."/>
            <person name="Dalin E."/>
            <person name="Tice H."/>
            <person name="Bruce D."/>
            <person name="Goodwin L."/>
            <person name="Pitluck S."/>
            <person name="Sims D."/>
            <person name="Brettin T."/>
            <person name="Detter J.C."/>
            <person name="Han C."/>
            <person name="Larimer F."/>
            <person name="Land M."/>
            <person name="Hauser L."/>
            <person name="Kyrpides N."/>
            <person name="Ovchinnikova G."/>
            <person name="Stolz J."/>
        </authorList>
    </citation>
    <scope>NUCLEOTIDE SEQUENCE [LARGE SCALE GENOMIC DNA]</scope>
    <source>
        <strain evidence="4">MLS10</strain>
    </source>
</reference>
<keyword evidence="1 2" id="KW-0238">DNA-binding</keyword>
<dbReference type="OrthoDB" id="881297at2"/>
<dbReference type="PROSITE" id="PS50977">
    <property type="entry name" value="HTH_TETR_2"/>
    <property type="match status" value="1"/>
</dbReference>
<dbReference type="EMBL" id="CP001791">
    <property type="protein sequence ID" value="ADI00128.1"/>
    <property type="molecule type" value="Genomic_DNA"/>
</dbReference>
<accession>D6XXT5</accession>
<dbReference type="Gene3D" id="1.10.357.10">
    <property type="entry name" value="Tetracycline Repressor, domain 2"/>
    <property type="match status" value="1"/>
</dbReference>
<name>D6XXT5_BACIE</name>
<dbReference type="InterPro" id="IPR050109">
    <property type="entry name" value="HTH-type_TetR-like_transc_reg"/>
</dbReference>
<dbReference type="InterPro" id="IPR009057">
    <property type="entry name" value="Homeodomain-like_sf"/>
</dbReference>
<proteinExistence type="predicted"/>
<gene>
    <name evidence="4" type="ordered locus">Bsel_2628</name>
</gene>
<keyword evidence="5" id="KW-1185">Reference proteome</keyword>